<dbReference type="PROSITE" id="PS51077">
    <property type="entry name" value="HTH_ICLR"/>
    <property type="match status" value="1"/>
</dbReference>
<dbReference type="GO" id="GO:0045892">
    <property type="term" value="P:negative regulation of DNA-templated transcription"/>
    <property type="evidence" value="ECO:0007669"/>
    <property type="project" value="TreeGrafter"/>
</dbReference>
<dbReference type="EMBL" id="QWVS01000013">
    <property type="protein sequence ID" value="RID86943.1"/>
    <property type="molecule type" value="Genomic_DNA"/>
</dbReference>
<name>A0A398BHN3_9BACI</name>
<keyword evidence="3" id="KW-0804">Transcription</keyword>
<evidence type="ECO:0000256" key="1">
    <source>
        <dbReference type="ARBA" id="ARBA00023015"/>
    </source>
</evidence>
<dbReference type="InterPro" id="IPR014757">
    <property type="entry name" value="Tscrpt_reg_IclR_C"/>
</dbReference>
<evidence type="ECO:0000256" key="3">
    <source>
        <dbReference type="ARBA" id="ARBA00023163"/>
    </source>
</evidence>
<evidence type="ECO:0000259" key="4">
    <source>
        <dbReference type="PROSITE" id="PS51077"/>
    </source>
</evidence>
<evidence type="ECO:0000259" key="5">
    <source>
        <dbReference type="PROSITE" id="PS51078"/>
    </source>
</evidence>
<dbReference type="GO" id="GO:0003677">
    <property type="term" value="F:DNA binding"/>
    <property type="evidence" value="ECO:0007669"/>
    <property type="project" value="UniProtKB-KW"/>
</dbReference>
<dbReference type="Pfam" id="PF09339">
    <property type="entry name" value="HTH_IclR"/>
    <property type="match status" value="1"/>
</dbReference>
<reference evidence="6 7" key="1">
    <citation type="submission" date="2018-08" db="EMBL/GenBank/DDBJ databases">
        <title>Bacillus jemisoniae sp. nov., Bacillus chryseoplanitiae sp. nov., Bacillus resnikiae sp. nov., and Bacillus frankliniae sp. nov., isolated from Viking spacecraft and associated surfaces.</title>
        <authorList>
            <person name="Seuylemezian A."/>
            <person name="Vaishampayan P."/>
        </authorList>
    </citation>
    <scope>NUCLEOTIDE SEQUENCE [LARGE SCALE GENOMIC DNA]</scope>
    <source>
        <strain evidence="6 7">MA001</strain>
    </source>
</reference>
<dbReference type="Gene3D" id="1.10.10.10">
    <property type="entry name" value="Winged helix-like DNA-binding domain superfamily/Winged helix DNA-binding domain"/>
    <property type="match status" value="1"/>
</dbReference>
<accession>A0A398BHN3</accession>
<dbReference type="InterPro" id="IPR036388">
    <property type="entry name" value="WH-like_DNA-bd_sf"/>
</dbReference>
<dbReference type="Gene3D" id="3.30.450.40">
    <property type="match status" value="1"/>
</dbReference>
<dbReference type="PROSITE" id="PS51078">
    <property type="entry name" value="ICLR_ED"/>
    <property type="match status" value="1"/>
</dbReference>
<dbReference type="InterPro" id="IPR050707">
    <property type="entry name" value="HTH_MetabolicPath_Reg"/>
</dbReference>
<dbReference type="Pfam" id="PF01614">
    <property type="entry name" value="IclR_C"/>
    <property type="match status" value="1"/>
</dbReference>
<dbReference type="Proteomes" id="UP000266016">
    <property type="component" value="Unassembled WGS sequence"/>
</dbReference>
<feature type="domain" description="IclR-ED" evidence="5">
    <location>
        <begin position="73"/>
        <end position="251"/>
    </location>
</feature>
<dbReference type="InterPro" id="IPR005471">
    <property type="entry name" value="Tscrpt_reg_IclR_N"/>
</dbReference>
<dbReference type="InterPro" id="IPR036390">
    <property type="entry name" value="WH_DNA-bd_sf"/>
</dbReference>
<evidence type="ECO:0000256" key="2">
    <source>
        <dbReference type="ARBA" id="ARBA00023125"/>
    </source>
</evidence>
<comment type="caution">
    <text evidence="6">The sequence shown here is derived from an EMBL/GenBank/DDBJ whole genome shotgun (WGS) entry which is preliminary data.</text>
</comment>
<dbReference type="GO" id="GO:0003700">
    <property type="term" value="F:DNA-binding transcription factor activity"/>
    <property type="evidence" value="ECO:0007669"/>
    <property type="project" value="TreeGrafter"/>
</dbReference>
<dbReference type="PANTHER" id="PTHR30136">
    <property type="entry name" value="HELIX-TURN-HELIX TRANSCRIPTIONAL REGULATOR, ICLR FAMILY"/>
    <property type="match status" value="1"/>
</dbReference>
<sequence length="252" mass="28132">MEKEKNPAMIGSLQIGLGIVDIIASQEHPMKFTEIQEKSNITKSNLYKYLNTLTHLELLYRDKQHGTYTLGSKIISYGMAAIGQQDLVTKVTPFLQEISRFTSLTALLAVWTHSGPVIANIWSANNGLNIGAQIGTHLPILSSSGKVFAAFHEPLLIEEWKNTEMQNWSVEDKQLFEEETKGIKKRQISFAKEPLVPYISSASVPLFNYNNDLLGCLTLVGFSPLVPQTSEDEYGQYLLNTSKEVSGIFGYK</sequence>
<dbReference type="AlphaFoldDB" id="A0A398BHN3"/>
<keyword evidence="2" id="KW-0238">DNA-binding</keyword>
<feature type="domain" description="HTH iclR-type" evidence="4">
    <location>
        <begin position="10"/>
        <end position="72"/>
    </location>
</feature>
<organism evidence="6 7">
    <name type="scientific">Peribacillus asahii</name>
    <dbReference type="NCBI Taxonomy" id="228899"/>
    <lineage>
        <taxon>Bacteria</taxon>
        <taxon>Bacillati</taxon>
        <taxon>Bacillota</taxon>
        <taxon>Bacilli</taxon>
        <taxon>Bacillales</taxon>
        <taxon>Bacillaceae</taxon>
        <taxon>Peribacillus</taxon>
    </lineage>
</organism>
<evidence type="ECO:0000313" key="6">
    <source>
        <dbReference type="EMBL" id="RID86943.1"/>
    </source>
</evidence>
<dbReference type="RefSeq" id="WP_119116338.1">
    <property type="nucleotide sequence ID" value="NZ_QWVS01000013.1"/>
</dbReference>
<dbReference type="SUPFAM" id="SSF46785">
    <property type="entry name" value="Winged helix' DNA-binding domain"/>
    <property type="match status" value="1"/>
</dbReference>
<evidence type="ECO:0000313" key="7">
    <source>
        <dbReference type="Proteomes" id="UP000266016"/>
    </source>
</evidence>
<keyword evidence="7" id="KW-1185">Reference proteome</keyword>
<dbReference type="PANTHER" id="PTHR30136:SF8">
    <property type="entry name" value="TRANSCRIPTIONAL REGULATORY PROTEIN"/>
    <property type="match status" value="1"/>
</dbReference>
<protein>
    <submittedName>
        <fullName evidence="6">IclR family transcriptional regulator</fullName>
    </submittedName>
</protein>
<dbReference type="SMART" id="SM00346">
    <property type="entry name" value="HTH_ICLR"/>
    <property type="match status" value="1"/>
</dbReference>
<dbReference type="InterPro" id="IPR029016">
    <property type="entry name" value="GAF-like_dom_sf"/>
</dbReference>
<dbReference type="SUPFAM" id="SSF55781">
    <property type="entry name" value="GAF domain-like"/>
    <property type="match status" value="1"/>
</dbReference>
<gene>
    <name evidence="6" type="ORF">D1953_06390</name>
</gene>
<proteinExistence type="predicted"/>
<keyword evidence="1" id="KW-0805">Transcription regulation</keyword>